<dbReference type="PANTHER" id="PTHR48086">
    <property type="entry name" value="SODIUM/PROLINE SYMPORTER-RELATED"/>
    <property type="match status" value="1"/>
</dbReference>
<feature type="transmembrane region" description="Helical" evidence="14">
    <location>
        <begin position="6"/>
        <end position="26"/>
    </location>
</feature>
<dbReference type="EMBL" id="CZBE01000011">
    <property type="protein sequence ID" value="CUP76095.1"/>
    <property type="molecule type" value="Genomic_DNA"/>
</dbReference>
<dbReference type="RefSeq" id="WP_006875922.1">
    <property type="nucleotide sequence ID" value="NZ_CABIWA010000013.1"/>
</dbReference>
<keyword evidence="3 14" id="KW-0813">Transport</keyword>
<keyword evidence="14" id="KW-0029">Amino-acid transport</keyword>
<dbReference type="InterPro" id="IPR011851">
    <property type="entry name" value="Na/Pro_symporter"/>
</dbReference>
<keyword evidence="4 14" id="KW-1003">Cell membrane</keyword>
<evidence type="ECO:0000256" key="3">
    <source>
        <dbReference type="ARBA" id="ARBA00022448"/>
    </source>
</evidence>
<comment type="function">
    <text evidence="14">Catalyzes the sodium-dependent uptake of extracellular L-proline.</text>
</comment>
<sequence length="496" mass="53420">MQIDTSILIAFILYFGAMLAIGIYFYRKSKNISDYFLGGRQLGSWVTALSAQASDMSGWLLLGLPAAAFWSGLSAAWIAIGLGIGTYLNWKLVAVRLRKFTYVADDSITIPQYLQNRFMSKSTAIRSVCAVIIFVFFLVYTASAFSTGAKLFQYVFHFDYVTALTIGSIVIIAYTFLGGFLAACWTDFIQGMLMFAALVIVPIAAAFNTPGLSSDFIVSLGGDNFLNLFADASGKVALVTIISGLVWGLGYFGMPHILVRFMAIKDSAMIKKSRIIAMIWVVITLVAAVCVGVIGLAFLGNHGYYTDAGAAEVIFMDLVTRLFPGFIAGVLLSAILAAAMSTADSQLLVAASAVSNDFYKALFRRNASNKELMWVSRAAVMIIAVVAYLLALDPNSSVMGLVSYAWAGFGSSFGPVILLSLFWKRLTMKGCVAGMVVGGLTVVLWENIPALAATGLYSLAPGFVIALAVIVIVSLTDKEPSREVQELFDRARSVNI</sequence>
<feature type="transmembrane region" description="Helical" evidence="14">
    <location>
        <begin position="275"/>
        <end position="298"/>
    </location>
</feature>
<dbReference type="GO" id="GO:0005886">
    <property type="term" value="C:plasma membrane"/>
    <property type="evidence" value="ECO:0007669"/>
    <property type="project" value="UniProtKB-SubCell"/>
</dbReference>
<dbReference type="AlphaFoldDB" id="A0A174QYV9"/>
<feature type="transmembrane region" description="Helical" evidence="14">
    <location>
        <begin position="403"/>
        <end position="423"/>
    </location>
</feature>
<evidence type="ECO:0000256" key="10">
    <source>
        <dbReference type="ARBA" id="ARBA00023136"/>
    </source>
</evidence>
<dbReference type="InterPro" id="IPR038377">
    <property type="entry name" value="Na/Glc_symporter_sf"/>
</dbReference>
<evidence type="ECO:0000256" key="9">
    <source>
        <dbReference type="ARBA" id="ARBA00023065"/>
    </source>
</evidence>
<reference evidence="15 17" key="1">
    <citation type="submission" date="2015-09" db="EMBL/GenBank/DDBJ databases">
        <authorList>
            <consortium name="Pathogen Informatics"/>
        </authorList>
    </citation>
    <scope>NUCLEOTIDE SEQUENCE [LARGE SCALE GENOMIC DNA]</scope>
    <source>
        <strain evidence="15 17">2789STDY5834939</strain>
    </source>
</reference>
<evidence type="ECO:0000256" key="8">
    <source>
        <dbReference type="ARBA" id="ARBA00023053"/>
    </source>
</evidence>
<dbReference type="PANTHER" id="PTHR48086:SF3">
    <property type="entry name" value="SODIUM_PROLINE SYMPORTER"/>
    <property type="match status" value="1"/>
</dbReference>
<protein>
    <recommendedName>
        <fullName evidence="14">Sodium/proline symporter</fullName>
    </recommendedName>
    <alternativeName>
        <fullName evidence="14">Proline permease</fullName>
    </alternativeName>
</protein>
<keyword evidence="7 14" id="KW-1133">Transmembrane helix</keyword>
<reference evidence="16 18" key="2">
    <citation type="submission" date="2018-08" db="EMBL/GenBank/DDBJ databases">
        <title>A genome reference for cultivated species of the human gut microbiota.</title>
        <authorList>
            <person name="Zou Y."/>
            <person name="Xue W."/>
            <person name="Luo G."/>
        </authorList>
    </citation>
    <scope>NUCLEOTIDE SEQUENCE [LARGE SCALE GENOMIC DNA]</scope>
    <source>
        <strain evidence="16 18">TF05-12AC</strain>
    </source>
</reference>
<feature type="transmembrane region" description="Helical" evidence="14">
    <location>
        <begin position="232"/>
        <end position="254"/>
    </location>
</feature>
<dbReference type="Pfam" id="PF00474">
    <property type="entry name" value="SSF"/>
    <property type="match status" value="1"/>
</dbReference>
<evidence type="ECO:0000256" key="12">
    <source>
        <dbReference type="ARBA" id="ARBA00033708"/>
    </source>
</evidence>
<dbReference type="Gene3D" id="1.20.1730.10">
    <property type="entry name" value="Sodium/glucose cotransporter"/>
    <property type="match status" value="1"/>
</dbReference>
<comment type="catalytic activity">
    <reaction evidence="12">
        <text>L-proline(in) + Na(+)(in) = L-proline(out) + Na(+)(out)</text>
        <dbReference type="Rhea" id="RHEA:28967"/>
        <dbReference type="ChEBI" id="CHEBI:29101"/>
        <dbReference type="ChEBI" id="CHEBI:60039"/>
    </reaction>
</comment>
<proteinExistence type="inferred from homology"/>
<feature type="transmembrane region" description="Helical" evidence="14">
    <location>
        <begin position="454"/>
        <end position="475"/>
    </location>
</feature>
<name>A0A174QYV9_9FIRM</name>
<dbReference type="EMBL" id="QVME01000012">
    <property type="protein sequence ID" value="RGE65574.1"/>
    <property type="molecule type" value="Genomic_DNA"/>
</dbReference>
<feature type="transmembrane region" description="Helical" evidence="14">
    <location>
        <begin position="192"/>
        <end position="212"/>
    </location>
</feature>
<dbReference type="GO" id="GO:0005298">
    <property type="term" value="F:proline:sodium symporter activity"/>
    <property type="evidence" value="ECO:0007669"/>
    <property type="project" value="UniProtKB-UniRule"/>
</dbReference>
<gene>
    <name evidence="15" type="primary">putP_2</name>
    <name evidence="16" type="synonym">putP</name>
    <name evidence="16" type="ORF">DXC40_16280</name>
    <name evidence="15" type="ORF">ERS852551_01861</name>
</gene>
<comment type="subcellular location">
    <subcellularLocation>
        <location evidence="1 14">Cell membrane</location>
        <topology evidence="1 14">Multi-pass membrane protein</topology>
    </subcellularLocation>
</comment>
<feature type="transmembrane region" description="Helical" evidence="14">
    <location>
        <begin position="372"/>
        <end position="391"/>
    </location>
</feature>
<dbReference type="Proteomes" id="UP000260828">
    <property type="component" value="Unassembled WGS sequence"/>
</dbReference>
<evidence type="ECO:0000256" key="2">
    <source>
        <dbReference type="ARBA" id="ARBA00006434"/>
    </source>
</evidence>
<feature type="transmembrane region" description="Helical" evidence="14">
    <location>
        <begin position="124"/>
        <end position="143"/>
    </location>
</feature>
<evidence type="ECO:0000313" key="16">
    <source>
        <dbReference type="EMBL" id="RGE65574.1"/>
    </source>
</evidence>
<evidence type="ECO:0000256" key="4">
    <source>
        <dbReference type="ARBA" id="ARBA00022475"/>
    </source>
</evidence>
<dbReference type="CDD" id="cd11475">
    <property type="entry name" value="SLC5sbd_PutP"/>
    <property type="match status" value="1"/>
</dbReference>
<dbReference type="NCBIfam" id="TIGR02121">
    <property type="entry name" value="Na_Pro_sym"/>
    <property type="match status" value="1"/>
</dbReference>
<dbReference type="InterPro" id="IPR050277">
    <property type="entry name" value="Sodium:Solute_Symporter"/>
</dbReference>
<dbReference type="GO" id="GO:0015824">
    <property type="term" value="P:proline transport"/>
    <property type="evidence" value="ECO:0007669"/>
    <property type="project" value="UniProtKB-UniRule"/>
</dbReference>
<evidence type="ECO:0000313" key="17">
    <source>
        <dbReference type="Proteomes" id="UP000095765"/>
    </source>
</evidence>
<evidence type="ECO:0000313" key="18">
    <source>
        <dbReference type="Proteomes" id="UP000260828"/>
    </source>
</evidence>
<dbReference type="NCBIfam" id="TIGR00813">
    <property type="entry name" value="sss"/>
    <property type="match status" value="1"/>
</dbReference>
<dbReference type="OrthoDB" id="9810181at2"/>
<keyword evidence="8 14" id="KW-0915">Sodium</keyword>
<keyword evidence="9 14" id="KW-0406">Ion transport</keyword>
<evidence type="ECO:0000256" key="11">
    <source>
        <dbReference type="ARBA" id="ARBA00023201"/>
    </source>
</evidence>
<evidence type="ECO:0000256" key="6">
    <source>
        <dbReference type="ARBA" id="ARBA00022847"/>
    </source>
</evidence>
<organism evidence="15 17">
    <name type="scientific">Anaerotruncus colihominis</name>
    <dbReference type="NCBI Taxonomy" id="169435"/>
    <lineage>
        <taxon>Bacteria</taxon>
        <taxon>Bacillati</taxon>
        <taxon>Bacillota</taxon>
        <taxon>Clostridia</taxon>
        <taxon>Eubacteriales</taxon>
        <taxon>Oscillospiraceae</taxon>
        <taxon>Anaerotruncus</taxon>
    </lineage>
</organism>
<evidence type="ECO:0000256" key="14">
    <source>
        <dbReference type="RuleBase" id="RU366012"/>
    </source>
</evidence>
<dbReference type="GO" id="GO:0031402">
    <property type="term" value="F:sodium ion binding"/>
    <property type="evidence" value="ECO:0007669"/>
    <property type="project" value="UniProtKB-UniRule"/>
</dbReference>
<feature type="transmembrane region" description="Helical" evidence="14">
    <location>
        <begin position="163"/>
        <end position="185"/>
    </location>
</feature>
<dbReference type="GeneID" id="72462444"/>
<keyword evidence="10 14" id="KW-0472">Membrane</keyword>
<dbReference type="InterPro" id="IPR001734">
    <property type="entry name" value="Na/solute_symporter"/>
</dbReference>
<evidence type="ECO:0000256" key="1">
    <source>
        <dbReference type="ARBA" id="ARBA00004651"/>
    </source>
</evidence>
<keyword evidence="5 14" id="KW-0812">Transmembrane</keyword>
<feature type="transmembrane region" description="Helical" evidence="14">
    <location>
        <begin position="68"/>
        <end position="90"/>
    </location>
</feature>
<keyword evidence="6 14" id="KW-0769">Symport</keyword>
<evidence type="ECO:0000313" key="15">
    <source>
        <dbReference type="EMBL" id="CUP76095.1"/>
    </source>
</evidence>
<keyword evidence="11 14" id="KW-0739">Sodium transport</keyword>
<evidence type="ECO:0000256" key="5">
    <source>
        <dbReference type="ARBA" id="ARBA00022692"/>
    </source>
</evidence>
<feature type="transmembrane region" description="Helical" evidence="14">
    <location>
        <begin position="430"/>
        <end position="448"/>
    </location>
</feature>
<dbReference type="Proteomes" id="UP000095765">
    <property type="component" value="Unassembled WGS sequence"/>
</dbReference>
<accession>A0A174QYV9</accession>
<evidence type="ECO:0000256" key="7">
    <source>
        <dbReference type="ARBA" id="ARBA00022989"/>
    </source>
</evidence>
<dbReference type="PROSITE" id="PS50283">
    <property type="entry name" value="NA_SOLUT_SYMP_3"/>
    <property type="match status" value="1"/>
</dbReference>
<feature type="transmembrane region" description="Helical" evidence="14">
    <location>
        <begin position="318"/>
        <end position="339"/>
    </location>
</feature>
<evidence type="ECO:0000256" key="13">
    <source>
        <dbReference type="RuleBase" id="RU362091"/>
    </source>
</evidence>
<comment type="similarity">
    <text evidence="2 13">Belongs to the sodium:solute symporter (SSF) (TC 2.A.21) family.</text>
</comment>